<keyword evidence="3" id="KW-0539">Nucleus</keyword>
<dbReference type="InterPro" id="IPR045814">
    <property type="entry name" value="IntS14_b-barrel"/>
</dbReference>
<evidence type="ECO:0000256" key="1">
    <source>
        <dbReference type="ARBA" id="ARBA00004123"/>
    </source>
</evidence>
<evidence type="ECO:0000256" key="2">
    <source>
        <dbReference type="ARBA" id="ARBA00016816"/>
    </source>
</evidence>
<comment type="caution">
    <text evidence="9">The sequence shown here is derived from an EMBL/GenBank/DDBJ whole genome shotgun (WGS) entry which is preliminary data.</text>
</comment>
<accession>A0A2G8LMF6</accession>
<dbReference type="InterPro" id="IPR002035">
    <property type="entry name" value="VWF_A"/>
</dbReference>
<evidence type="ECO:0000259" key="7">
    <source>
        <dbReference type="Pfam" id="PF19435"/>
    </source>
</evidence>
<dbReference type="SUPFAM" id="SSF53300">
    <property type="entry name" value="vWA-like"/>
    <property type="match status" value="1"/>
</dbReference>
<dbReference type="EMBL" id="MRZV01000033">
    <property type="protein sequence ID" value="PIK61392.1"/>
    <property type="molecule type" value="Genomic_DNA"/>
</dbReference>
<evidence type="ECO:0000256" key="5">
    <source>
        <dbReference type="SAM" id="MobiDB-lite"/>
    </source>
</evidence>
<feature type="domain" description="Integrator complex subunit 14 C-terminal" evidence="8">
    <location>
        <begin position="381"/>
        <end position="483"/>
    </location>
</feature>
<dbReference type="PANTHER" id="PTHR13532">
    <property type="match status" value="1"/>
</dbReference>
<dbReference type="Pfam" id="PF13519">
    <property type="entry name" value="VWA_2"/>
    <property type="match status" value="1"/>
</dbReference>
<dbReference type="Proteomes" id="UP000230750">
    <property type="component" value="Unassembled WGS sequence"/>
</dbReference>
<comment type="subcellular location">
    <subcellularLocation>
        <location evidence="1">Nucleus</location>
    </subcellularLocation>
</comment>
<dbReference type="STRING" id="307972.A0A2G8LMF6"/>
<sequence>MSRPLSSTSTCDAPSESRLSLAKTGLQTFFDYTATNNRLEFSSLVIFSSLWEVKKTFTRDYGQLKQALAPIDVFDKTNLEIGLFGLSTVILEEWGSGMPCQVIIVTDGSPGSGPGSLTYLMQSESTALLPLPFEHSLHVVLMASASEIQDSIHLYQELVKLNGRGTIHTVEGQPSVKNVQNLFLKIAEKCHEPFKVTLSCGNLNSVVQMFPPPNFDTFALQSQTFWDDFKICGFLNTVDVSSPPTLSRHLVLPVSVSDKKKGADDSGEGVNETDSNNEDGRAPSFCVLLHGSIRVENMVAVVQVGPIWYGIMYSWADTKKKANLILALFEPGLDSIPWLGKFDLLGPCSAFEFNPYGENEAQLSPFPVRPTDKRSYSSNPVVWIKSGSLQSDIQKVLRYARKLPDKMGLFYKELNRIRRAAMTLSMMDLLQGLSEMLERECTLLPGTAHPDAALQLTHAARMITLSFSEGYNYSISALTTNFTSGT</sequence>
<feature type="domain" description="Integrator complex subunit 14 beta-barrel" evidence="7">
    <location>
        <begin position="191"/>
        <end position="332"/>
    </location>
</feature>
<reference evidence="9 10" key="1">
    <citation type="journal article" date="2017" name="PLoS Biol.">
        <title>The sea cucumber genome provides insights into morphological evolution and visceral regeneration.</title>
        <authorList>
            <person name="Zhang X."/>
            <person name="Sun L."/>
            <person name="Yuan J."/>
            <person name="Sun Y."/>
            <person name="Gao Y."/>
            <person name="Zhang L."/>
            <person name="Li S."/>
            <person name="Dai H."/>
            <person name="Hamel J.F."/>
            <person name="Liu C."/>
            <person name="Yu Y."/>
            <person name="Liu S."/>
            <person name="Lin W."/>
            <person name="Guo K."/>
            <person name="Jin S."/>
            <person name="Xu P."/>
            <person name="Storey K.B."/>
            <person name="Huan P."/>
            <person name="Zhang T."/>
            <person name="Zhou Y."/>
            <person name="Zhang J."/>
            <person name="Lin C."/>
            <person name="Li X."/>
            <person name="Xing L."/>
            <person name="Huo D."/>
            <person name="Sun M."/>
            <person name="Wang L."/>
            <person name="Mercier A."/>
            <person name="Li F."/>
            <person name="Yang H."/>
            <person name="Xiang J."/>
        </authorList>
    </citation>
    <scope>NUCLEOTIDE SEQUENCE [LARGE SCALE GENOMIC DNA]</scope>
    <source>
        <strain evidence="9">Shaxun</strain>
        <tissue evidence="9">Muscle</tissue>
    </source>
</reference>
<evidence type="ECO:0000313" key="9">
    <source>
        <dbReference type="EMBL" id="PIK61392.1"/>
    </source>
</evidence>
<name>A0A2G8LMF6_STIJA</name>
<dbReference type="InterPro" id="IPR039841">
    <property type="entry name" value="INTS14"/>
</dbReference>
<dbReference type="InterPro" id="IPR036465">
    <property type="entry name" value="vWFA_dom_sf"/>
</dbReference>
<evidence type="ECO:0000256" key="4">
    <source>
        <dbReference type="ARBA" id="ARBA00061449"/>
    </source>
</evidence>
<comment type="similarity">
    <text evidence="4">Belongs to the Integrator subunit 14 family.</text>
</comment>
<gene>
    <name evidence="9" type="ORF">BSL78_01691</name>
</gene>
<dbReference type="GO" id="GO:0032039">
    <property type="term" value="C:integrator complex"/>
    <property type="evidence" value="ECO:0007669"/>
    <property type="project" value="InterPro"/>
</dbReference>
<keyword evidence="10" id="KW-1185">Reference proteome</keyword>
<evidence type="ECO:0000259" key="8">
    <source>
        <dbReference type="Pfam" id="PF20504"/>
    </source>
</evidence>
<dbReference type="InterPro" id="IPR046471">
    <property type="entry name" value="IntS14_C"/>
</dbReference>
<evidence type="ECO:0000259" key="6">
    <source>
        <dbReference type="Pfam" id="PF13519"/>
    </source>
</evidence>
<dbReference type="OrthoDB" id="2374335at2759"/>
<feature type="domain" description="VWFA" evidence="6">
    <location>
        <begin position="14"/>
        <end position="108"/>
    </location>
</feature>
<organism evidence="9 10">
    <name type="scientific">Stichopus japonicus</name>
    <name type="common">Sea cucumber</name>
    <dbReference type="NCBI Taxonomy" id="307972"/>
    <lineage>
        <taxon>Eukaryota</taxon>
        <taxon>Metazoa</taxon>
        <taxon>Echinodermata</taxon>
        <taxon>Eleutherozoa</taxon>
        <taxon>Echinozoa</taxon>
        <taxon>Holothuroidea</taxon>
        <taxon>Aspidochirotacea</taxon>
        <taxon>Aspidochirotida</taxon>
        <taxon>Stichopodidae</taxon>
        <taxon>Apostichopus</taxon>
    </lineage>
</organism>
<protein>
    <recommendedName>
        <fullName evidence="2">Integrator complex subunit 14</fullName>
    </recommendedName>
</protein>
<evidence type="ECO:0000256" key="3">
    <source>
        <dbReference type="ARBA" id="ARBA00023242"/>
    </source>
</evidence>
<feature type="region of interest" description="Disordered" evidence="5">
    <location>
        <begin position="258"/>
        <end position="278"/>
    </location>
</feature>
<dbReference type="PANTHER" id="PTHR13532:SF3">
    <property type="entry name" value="INTEGRATOR COMPLEX SUBUNIT 14"/>
    <property type="match status" value="1"/>
</dbReference>
<dbReference type="Pfam" id="PF20504">
    <property type="entry name" value="IntS14_C"/>
    <property type="match status" value="1"/>
</dbReference>
<dbReference type="AlphaFoldDB" id="A0A2G8LMF6"/>
<dbReference type="Pfam" id="PF19435">
    <property type="entry name" value="IntS14_b-barrel"/>
    <property type="match status" value="1"/>
</dbReference>
<proteinExistence type="inferred from homology"/>
<dbReference type="Gene3D" id="3.40.50.410">
    <property type="entry name" value="von Willebrand factor, type A domain"/>
    <property type="match status" value="1"/>
</dbReference>
<dbReference type="GO" id="GO:0034472">
    <property type="term" value="P:snRNA 3'-end processing"/>
    <property type="evidence" value="ECO:0007669"/>
    <property type="project" value="TreeGrafter"/>
</dbReference>
<evidence type="ECO:0000313" key="10">
    <source>
        <dbReference type="Proteomes" id="UP000230750"/>
    </source>
</evidence>